<dbReference type="Proteomes" id="UP000251891">
    <property type="component" value="Unassembled WGS sequence"/>
</dbReference>
<feature type="transmembrane region" description="Helical" evidence="1">
    <location>
        <begin position="34"/>
        <end position="53"/>
    </location>
</feature>
<organism evidence="2 3">
    <name type="scientific">Actinomadura craniellae</name>
    <dbReference type="NCBI Taxonomy" id="2231787"/>
    <lineage>
        <taxon>Bacteria</taxon>
        <taxon>Bacillati</taxon>
        <taxon>Actinomycetota</taxon>
        <taxon>Actinomycetes</taxon>
        <taxon>Streptosporangiales</taxon>
        <taxon>Thermomonosporaceae</taxon>
        <taxon>Actinomadura</taxon>
    </lineage>
</organism>
<protein>
    <recommendedName>
        <fullName evidence="4">PH domain-containing protein</fullName>
    </recommendedName>
</protein>
<comment type="caution">
    <text evidence="2">The sequence shown here is derived from an EMBL/GenBank/DDBJ whole genome shotgun (WGS) entry which is preliminary data.</text>
</comment>
<accession>A0A365GWB1</accession>
<keyword evidence="1" id="KW-1133">Transmembrane helix</keyword>
<keyword evidence="1" id="KW-0812">Transmembrane</keyword>
<gene>
    <name evidence="2" type="ORF">DPM19_32640</name>
</gene>
<reference evidence="2 3" key="1">
    <citation type="submission" date="2018-06" db="EMBL/GenBank/DDBJ databases">
        <title>Actinomadura craniellae sp. nov. isolated from marine sponge Craniella sp.</title>
        <authorList>
            <person name="Li L."/>
            <person name="Xu Q.H."/>
            <person name="Lin H.W."/>
            <person name="Lu Y.H."/>
        </authorList>
    </citation>
    <scope>NUCLEOTIDE SEQUENCE [LARGE SCALE GENOMIC DNA]</scope>
    <source>
        <strain evidence="2 3">LHW63021</strain>
    </source>
</reference>
<sequence>MVGFRDHRRPDADRWTGVVEMNCTTIRPTSIQTIAWPIGAAVFAGIGVLDVVSSSLVLSRETGTMLLGFRPPIFLPAMAMAALYLVGFRVDRRRGITMRDGNMVVTGCFGTKSLAYEEISHTEVFRRLGSSRLALHLANGRRVVLGAPRHGGLEPDARFTEKVAAIEGELGRHTRPGGTPILGTS</sequence>
<dbReference type="AlphaFoldDB" id="A0A365GWB1"/>
<name>A0A365GWB1_9ACTN</name>
<dbReference type="EMBL" id="QLYX01000022">
    <property type="protein sequence ID" value="RAY11052.1"/>
    <property type="molecule type" value="Genomic_DNA"/>
</dbReference>
<keyword evidence="1" id="KW-0472">Membrane</keyword>
<evidence type="ECO:0000313" key="2">
    <source>
        <dbReference type="EMBL" id="RAY11052.1"/>
    </source>
</evidence>
<proteinExistence type="predicted"/>
<evidence type="ECO:0000256" key="1">
    <source>
        <dbReference type="SAM" id="Phobius"/>
    </source>
</evidence>
<keyword evidence="3" id="KW-1185">Reference proteome</keyword>
<evidence type="ECO:0008006" key="4">
    <source>
        <dbReference type="Google" id="ProtNLM"/>
    </source>
</evidence>
<feature type="transmembrane region" description="Helical" evidence="1">
    <location>
        <begin position="73"/>
        <end position="90"/>
    </location>
</feature>
<evidence type="ECO:0000313" key="3">
    <source>
        <dbReference type="Proteomes" id="UP000251891"/>
    </source>
</evidence>